<evidence type="ECO:0000256" key="1">
    <source>
        <dbReference type="HAMAP-Rule" id="MF_00386"/>
    </source>
</evidence>
<dbReference type="RefSeq" id="WP_171834000.1">
    <property type="nucleotide sequence ID" value="NZ_CP053708.1"/>
</dbReference>
<sequence length="87" mass="9426">MCLIRLYQVGLSPILGPNCRFMPTCSDYALQAITLHGPVRGSALAGRRMLRCHPWHAGGHDPVPTGCSCSGASRIAHPFIKRDRPAC</sequence>
<gene>
    <name evidence="2" type="primary">yidD</name>
    <name evidence="2" type="ORF">HN018_09960</name>
</gene>
<comment type="function">
    <text evidence="1">Could be involved in insertion of integral membrane proteins into the membrane.</text>
</comment>
<proteinExistence type="inferred from homology"/>
<dbReference type="NCBIfam" id="TIGR00278">
    <property type="entry name" value="membrane protein insertion efficiency factor YidD"/>
    <property type="match status" value="1"/>
</dbReference>
<name>A0A6M8HPR1_9PROT</name>
<dbReference type="EMBL" id="CP053708">
    <property type="protein sequence ID" value="QKE90318.1"/>
    <property type="molecule type" value="Genomic_DNA"/>
</dbReference>
<dbReference type="HAMAP" id="MF_00386">
    <property type="entry name" value="UPF0161_YidD"/>
    <property type="match status" value="1"/>
</dbReference>
<comment type="similarity">
    <text evidence="1">Belongs to the UPF0161 family.</text>
</comment>
<dbReference type="GO" id="GO:0005886">
    <property type="term" value="C:plasma membrane"/>
    <property type="evidence" value="ECO:0007669"/>
    <property type="project" value="UniProtKB-SubCell"/>
</dbReference>
<keyword evidence="1" id="KW-1003">Cell membrane</keyword>
<evidence type="ECO:0000313" key="2">
    <source>
        <dbReference type="EMBL" id="QKE90318.1"/>
    </source>
</evidence>
<dbReference type="Pfam" id="PF01809">
    <property type="entry name" value="YidD"/>
    <property type="match status" value="1"/>
</dbReference>
<evidence type="ECO:0000313" key="3">
    <source>
        <dbReference type="Proteomes" id="UP000500767"/>
    </source>
</evidence>
<comment type="subcellular location">
    <subcellularLocation>
        <location evidence="1">Cell membrane</location>
        <topology evidence="1">Peripheral membrane protein</topology>
        <orientation evidence="1">Cytoplasmic side</orientation>
    </subcellularLocation>
</comment>
<dbReference type="InterPro" id="IPR002696">
    <property type="entry name" value="Membr_insert_effic_factor_YidD"/>
</dbReference>
<keyword evidence="1" id="KW-0472">Membrane</keyword>
<accession>A0A6M8HPR1</accession>
<protein>
    <recommendedName>
        <fullName evidence="1">Putative membrane protein insertion efficiency factor</fullName>
    </recommendedName>
</protein>
<dbReference type="Proteomes" id="UP000500767">
    <property type="component" value="Chromosome"/>
</dbReference>
<dbReference type="SMART" id="SM01234">
    <property type="entry name" value="Haemolytic"/>
    <property type="match status" value="1"/>
</dbReference>
<dbReference type="PANTHER" id="PTHR33383">
    <property type="entry name" value="MEMBRANE PROTEIN INSERTION EFFICIENCY FACTOR-RELATED"/>
    <property type="match status" value="1"/>
</dbReference>
<keyword evidence="3" id="KW-1185">Reference proteome</keyword>
<reference evidence="2 3" key="1">
    <citation type="journal article" date="2014" name="World J. Microbiol. Biotechnol.">
        <title>Biodiversity and physiological characteristics of Antarctic and Arctic lichens-associated bacteria.</title>
        <authorList>
            <person name="Lee Y.M."/>
            <person name="Kim E.H."/>
            <person name="Lee H.K."/>
            <person name="Hong S.G."/>
        </authorList>
    </citation>
    <scope>NUCLEOTIDE SEQUENCE [LARGE SCALE GENOMIC DNA]</scope>
    <source>
        <strain evidence="2 3">PAMC 26569</strain>
    </source>
</reference>
<dbReference type="KEGG" id="lck:HN018_09960"/>
<dbReference type="PANTHER" id="PTHR33383:SF1">
    <property type="entry name" value="MEMBRANE PROTEIN INSERTION EFFICIENCY FACTOR-RELATED"/>
    <property type="match status" value="1"/>
</dbReference>
<dbReference type="AlphaFoldDB" id="A0A6M8HPR1"/>
<organism evidence="2 3">
    <name type="scientific">Lichenicola cladoniae</name>
    <dbReference type="NCBI Taxonomy" id="1484109"/>
    <lineage>
        <taxon>Bacteria</taxon>
        <taxon>Pseudomonadati</taxon>
        <taxon>Pseudomonadota</taxon>
        <taxon>Alphaproteobacteria</taxon>
        <taxon>Acetobacterales</taxon>
        <taxon>Acetobacteraceae</taxon>
        <taxon>Lichenicola</taxon>
    </lineage>
</organism>